<dbReference type="PROSITE" id="PS51462">
    <property type="entry name" value="NUDIX"/>
    <property type="match status" value="1"/>
</dbReference>
<dbReference type="SUPFAM" id="SSF55811">
    <property type="entry name" value="Nudix"/>
    <property type="match status" value="1"/>
</dbReference>
<organism evidence="4 5">
    <name type="scientific">Anaerobacillus alkaliphilus</name>
    <dbReference type="NCBI Taxonomy" id="1548597"/>
    <lineage>
        <taxon>Bacteria</taxon>
        <taxon>Bacillati</taxon>
        <taxon>Bacillota</taxon>
        <taxon>Bacilli</taxon>
        <taxon>Bacillales</taxon>
        <taxon>Bacillaceae</taxon>
        <taxon>Anaerobacillus</taxon>
    </lineage>
</organism>
<dbReference type="Gene3D" id="3.90.79.10">
    <property type="entry name" value="Nucleoside Triphosphate Pyrophosphohydrolase"/>
    <property type="match status" value="1"/>
</dbReference>
<reference evidence="4 5" key="1">
    <citation type="journal article" date="2019" name="Int. J. Syst. Evol. Microbiol.">
        <title>Anaerobacillus alkaliphilus sp. nov., a novel alkaliphilic and moderately halophilic bacterium.</title>
        <authorList>
            <person name="Borsodi A.K."/>
            <person name="Aszalos J.M."/>
            <person name="Bihari P."/>
            <person name="Nagy I."/>
            <person name="Schumann P."/>
            <person name="Sproer C."/>
            <person name="Kovacs A.L."/>
            <person name="Boka K."/>
            <person name="Dobosy P."/>
            <person name="Ovari M."/>
            <person name="Szili-Kovacs T."/>
            <person name="Toth E."/>
        </authorList>
    </citation>
    <scope>NUCLEOTIDE SEQUENCE [LARGE SCALE GENOMIC DNA]</scope>
    <source>
        <strain evidence="4 5">B16-10</strain>
    </source>
</reference>
<gene>
    <name evidence="4" type="ORF">DS745_07275</name>
</gene>
<dbReference type="GO" id="GO:0006753">
    <property type="term" value="P:nucleoside phosphate metabolic process"/>
    <property type="evidence" value="ECO:0007669"/>
    <property type="project" value="TreeGrafter"/>
</dbReference>
<keyword evidence="2 4" id="KW-0378">Hydrolase</keyword>
<evidence type="ECO:0000259" key="3">
    <source>
        <dbReference type="PROSITE" id="PS51462"/>
    </source>
</evidence>
<dbReference type="CDD" id="cd03424">
    <property type="entry name" value="NUDIX_ADPRase_Nudt5_UGPPase_Nudt14"/>
    <property type="match status" value="1"/>
</dbReference>
<dbReference type="InterPro" id="IPR000086">
    <property type="entry name" value="NUDIX_hydrolase_dom"/>
</dbReference>
<dbReference type="RefSeq" id="WP_129077603.1">
    <property type="nucleotide sequence ID" value="NZ_QOUX01000026.1"/>
</dbReference>
<dbReference type="GO" id="GO:0005829">
    <property type="term" value="C:cytosol"/>
    <property type="evidence" value="ECO:0007669"/>
    <property type="project" value="TreeGrafter"/>
</dbReference>
<evidence type="ECO:0000313" key="5">
    <source>
        <dbReference type="Proteomes" id="UP000290649"/>
    </source>
</evidence>
<dbReference type="InterPro" id="IPR015797">
    <property type="entry name" value="NUDIX_hydrolase-like_dom_sf"/>
</dbReference>
<dbReference type="Pfam" id="PF00293">
    <property type="entry name" value="NUDIX"/>
    <property type="match status" value="1"/>
</dbReference>
<evidence type="ECO:0000256" key="1">
    <source>
        <dbReference type="ARBA" id="ARBA00001946"/>
    </source>
</evidence>
<dbReference type="Proteomes" id="UP000290649">
    <property type="component" value="Unassembled WGS sequence"/>
</dbReference>
<protein>
    <submittedName>
        <fullName evidence="4">NUDIX hydrolase</fullName>
    </submittedName>
</protein>
<comment type="cofactor">
    <cofactor evidence="1">
        <name>Mg(2+)</name>
        <dbReference type="ChEBI" id="CHEBI:18420"/>
    </cofactor>
</comment>
<keyword evidence="5" id="KW-1185">Reference proteome</keyword>
<dbReference type="AlphaFoldDB" id="A0A4Q0VUF9"/>
<dbReference type="EMBL" id="QOUX01000026">
    <property type="protein sequence ID" value="RXJ02188.1"/>
    <property type="molecule type" value="Genomic_DNA"/>
</dbReference>
<dbReference type="GO" id="GO:0019693">
    <property type="term" value="P:ribose phosphate metabolic process"/>
    <property type="evidence" value="ECO:0007669"/>
    <property type="project" value="TreeGrafter"/>
</dbReference>
<dbReference type="OrthoDB" id="9806150at2"/>
<dbReference type="PANTHER" id="PTHR11839:SF18">
    <property type="entry name" value="NUDIX HYDROLASE DOMAIN-CONTAINING PROTEIN"/>
    <property type="match status" value="1"/>
</dbReference>
<name>A0A4Q0VUF9_9BACI</name>
<comment type="caution">
    <text evidence="4">The sequence shown here is derived from an EMBL/GenBank/DDBJ whole genome shotgun (WGS) entry which is preliminary data.</text>
</comment>
<evidence type="ECO:0000313" key="4">
    <source>
        <dbReference type="EMBL" id="RXJ02188.1"/>
    </source>
</evidence>
<feature type="domain" description="Nudix hydrolase" evidence="3">
    <location>
        <begin position="41"/>
        <end position="169"/>
    </location>
</feature>
<accession>A0A4Q0VUF9</accession>
<dbReference type="PANTHER" id="PTHR11839">
    <property type="entry name" value="UDP/ADP-SUGAR PYROPHOSPHATASE"/>
    <property type="match status" value="1"/>
</dbReference>
<proteinExistence type="predicted"/>
<sequence length="180" mass="20414">MKNHRQWNVEKKEVVSVDRFEVIIEEGKIGDETPFHFSYVTFDEGVCILPITDDNQIVCLQQYRHALNEFEWELPAGRLEPMRDSLDMAKQELQEETGFVASKWRSLGYFYPSPGSTNEKIHLFLAEGLVQGQEAHEATEQIDVHILSRSELLEMVSSGSFRHGAGLAAVARYLAGNTGK</sequence>
<evidence type="ECO:0000256" key="2">
    <source>
        <dbReference type="ARBA" id="ARBA00022801"/>
    </source>
</evidence>
<dbReference type="GO" id="GO:0016787">
    <property type="term" value="F:hydrolase activity"/>
    <property type="evidence" value="ECO:0007669"/>
    <property type="project" value="UniProtKB-KW"/>
</dbReference>